<proteinExistence type="inferred from homology"/>
<dbReference type="Pfam" id="PF02441">
    <property type="entry name" value="Flavoprotein"/>
    <property type="match status" value="1"/>
</dbReference>
<comment type="similarity">
    <text evidence="3 4">In the C-terminal section; belongs to the PPC synthetase family.</text>
</comment>
<feature type="region of interest" description="Phosphopantothenate--cysteine ligase" evidence="3">
    <location>
        <begin position="192"/>
        <end position="425"/>
    </location>
</feature>
<comment type="similarity">
    <text evidence="3 4">In the N-terminal section; belongs to the HFCD (homo-oligomeric flavin containing Cys decarboxylase) superfamily.</text>
</comment>
<feature type="binding site" evidence="3">
    <location>
        <position position="296"/>
    </location>
    <ligand>
        <name>CTP</name>
        <dbReference type="ChEBI" id="CHEBI:37563"/>
    </ligand>
</feature>
<dbReference type="GO" id="GO:0010181">
    <property type="term" value="F:FMN binding"/>
    <property type="evidence" value="ECO:0007669"/>
    <property type="project" value="UniProtKB-UniRule"/>
</dbReference>
<evidence type="ECO:0000313" key="8">
    <source>
        <dbReference type="Proteomes" id="UP000070250"/>
    </source>
</evidence>
<evidence type="ECO:0000259" key="6">
    <source>
        <dbReference type="Pfam" id="PF04127"/>
    </source>
</evidence>
<comment type="pathway">
    <text evidence="3 4">Cofactor biosynthesis; coenzyme A biosynthesis; CoA from (R)-pantothenate: step 2/5.</text>
</comment>
<comment type="caution">
    <text evidence="3">Lacks conserved residue(s) required for the propagation of feature annotation.</text>
</comment>
<keyword evidence="3" id="KW-0460">Magnesium</keyword>
<dbReference type="KEGG" id="sdf:ACG33_13855"/>
<dbReference type="InterPro" id="IPR005252">
    <property type="entry name" value="CoaBC"/>
</dbReference>
<dbReference type="EC" id="6.3.2.5" evidence="3"/>
<dbReference type="InterPro" id="IPR007085">
    <property type="entry name" value="DNA/pantothenate-metab_flavo_C"/>
</dbReference>
<dbReference type="Gene3D" id="3.40.50.10300">
    <property type="entry name" value="CoaB-like"/>
    <property type="match status" value="1"/>
</dbReference>
<comment type="catalytic activity">
    <reaction evidence="3 4">
        <text>N-[(R)-4-phosphopantothenoyl]-L-cysteine + H(+) = (R)-4'-phosphopantetheine + CO2</text>
        <dbReference type="Rhea" id="RHEA:16793"/>
        <dbReference type="ChEBI" id="CHEBI:15378"/>
        <dbReference type="ChEBI" id="CHEBI:16526"/>
        <dbReference type="ChEBI" id="CHEBI:59458"/>
        <dbReference type="ChEBI" id="CHEBI:61723"/>
        <dbReference type="EC" id="4.1.1.36"/>
    </reaction>
</comment>
<feature type="active site" description="Proton donor" evidence="3">
    <location>
        <position position="159"/>
    </location>
</feature>
<keyword evidence="3 4" id="KW-0288">FMN</keyword>
<dbReference type="InterPro" id="IPR003382">
    <property type="entry name" value="Flavoprotein"/>
</dbReference>
<evidence type="ECO:0000256" key="2">
    <source>
        <dbReference type="ARBA" id="ARBA00023239"/>
    </source>
</evidence>
<name>A0A127FCN4_STEDE</name>
<dbReference type="InterPro" id="IPR035929">
    <property type="entry name" value="CoaB-like_sf"/>
</dbReference>
<evidence type="ECO:0000256" key="4">
    <source>
        <dbReference type="RuleBase" id="RU364078"/>
    </source>
</evidence>
<comment type="cofactor">
    <cofactor evidence="3">
        <name>Mg(2+)</name>
        <dbReference type="ChEBI" id="CHEBI:18420"/>
    </cofactor>
</comment>
<sequence length="425" mass="45152">MSAQPRKILLGVTGGIAAYKSPDLVRRLFERGAEEIQVVMTRGAREFVGPLTFQAVSGRPVRTDLWDEAGEAAMGHIELARWADEILVAPATAEFMARLAHGFAADLLTTLCLATTAPIILAPAMNRQMWANPATQANVQLLKQRGIRILGPASGVQACGEVGAGRMLEPALIAEEVFVPRRESGVLRGLRVVVTAGPTREKIDPVRFISNRSSGKMGYAVAAAAREAGADVMLISGPVQIPVPLGVERLEVESAEQMLAAVQTALAGSGAVGNADILIAAAAVSDYRMIEIAPQKIKKTSDTMTLALMRAPDVLGTVSRLPSRPFLVGFAAETEHVERNALAKLAGKNLDMIAANRVGEGLAFDRDDNALTVYWRDGKRELAFNSKAALARQLVEVIAERFHARAGAASLGGDPDKTESTPHGS</sequence>
<dbReference type="GO" id="GO:0015941">
    <property type="term" value="P:pantothenate catabolic process"/>
    <property type="evidence" value="ECO:0007669"/>
    <property type="project" value="InterPro"/>
</dbReference>
<feature type="domain" description="DNA/pantothenate metabolism flavoprotein C-terminal" evidence="6">
    <location>
        <begin position="187"/>
        <end position="400"/>
    </location>
</feature>
<feature type="binding site" evidence="3">
    <location>
        <position position="286"/>
    </location>
    <ligand>
        <name>CTP</name>
        <dbReference type="ChEBI" id="CHEBI:37563"/>
    </ligand>
</feature>
<dbReference type="SUPFAM" id="SSF102645">
    <property type="entry name" value="CoaB-like"/>
    <property type="match status" value="1"/>
</dbReference>
<dbReference type="GO" id="GO:0004632">
    <property type="term" value="F:phosphopantothenate--cysteine ligase activity"/>
    <property type="evidence" value="ECO:0007669"/>
    <property type="project" value="UniProtKB-UniRule"/>
</dbReference>
<dbReference type="SUPFAM" id="SSF52507">
    <property type="entry name" value="Homo-oligomeric flavin-containing Cys decarboxylases, HFCD"/>
    <property type="match status" value="1"/>
</dbReference>
<evidence type="ECO:0000313" key="7">
    <source>
        <dbReference type="EMBL" id="AMN48162.1"/>
    </source>
</evidence>
<dbReference type="GO" id="GO:0046872">
    <property type="term" value="F:metal ion binding"/>
    <property type="evidence" value="ECO:0007669"/>
    <property type="project" value="UniProtKB-KW"/>
</dbReference>
<feature type="domain" description="Flavoprotein" evidence="5">
    <location>
        <begin position="7"/>
        <end position="177"/>
    </location>
</feature>
<gene>
    <name evidence="3" type="primary">coaBC</name>
    <name evidence="7" type="ORF">ACG33_13855</name>
</gene>
<keyword evidence="1 3" id="KW-0210">Decarboxylase</keyword>
<organism evidence="7 8">
    <name type="scientific">Steroidobacter denitrificans</name>
    <dbReference type="NCBI Taxonomy" id="465721"/>
    <lineage>
        <taxon>Bacteria</taxon>
        <taxon>Pseudomonadati</taxon>
        <taxon>Pseudomonadota</taxon>
        <taxon>Gammaproteobacteria</taxon>
        <taxon>Steroidobacterales</taxon>
        <taxon>Steroidobacteraceae</taxon>
        <taxon>Steroidobacter</taxon>
    </lineage>
</organism>
<comment type="function">
    <text evidence="3">Catalyzes two sequential steps in the biosynthesis of coenzyme A. In the first step cysteine is conjugated to 4'-phosphopantothenate to form 4-phosphopantothenoylcysteine. In the second step the latter compound is decarboxylated to form 4'-phosphopantotheine.</text>
</comment>
<keyword evidence="3 4" id="KW-0285">Flavoprotein</keyword>
<comment type="function">
    <text evidence="4">Catalyzes two steps in the biosynthesis of coenzyme A. In the first step cysteine is conjugated to 4'-phosphopantothenate to form 4-phosphopantothenoylcysteine, in the latter compound is decarboxylated to form 4'-phosphopantotheine.</text>
</comment>
<dbReference type="GO" id="GO:0071513">
    <property type="term" value="C:phosphopantothenoylcysteine decarboxylase complex"/>
    <property type="evidence" value="ECO:0007669"/>
    <property type="project" value="TreeGrafter"/>
</dbReference>
<dbReference type="NCBIfam" id="TIGR00521">
    <property type="entry name" value="coaBC_dfp"/>
    <property type="match status" value="1"/>
</dbReference>
<dbReference type="Gene3D" id="3.40.50.1950">
    <property type="entry name" value="Flavin prenyltransferase-like"/>
    <property type="match status" value="1"/>
</dbReference>
<dbReference type="PANTHER" id="PTHR14359:SF6">
    <property type="entry name" value="PHOSPHOPANTOTHENOYLCYSTEINE DECARBOXYLASE"/>
    <property type="match status" value="1"/>
</dbReference>
<evidence type="ECO:0000256" key="3">
    <source>
        <dbReference type="HAMAP-Rule" id="MF_02225"/>
    </source>
</evidence>
<dbReference type="InterPro" id="IPR036551">
    <property type="entry name" value="Flavin_trans-like"/>
</dbReference>
<feature type="binding site" evidence="3">
    <location>
        <position position="330"/>
    </location>
    <ligand>
        <name>CTP</name>
        <dbReference type="ChEBI" id="CHEBI:37563"/>
    </ligand>
</feature>
<protein>
    <recommendedName>
        <fullName evidence="3">Coenzyme A biosynthesis bifunctional protein CoaBC</fullName>
    </recommendedName>
    <alternativeName>
        <fullName evidence="3">DNA/pantothenate metabolism flavoprotein</fullName>
    </alternativeName>
    <alternativeName>
        <fullName evidence="3">Phosphopantothenoylcysteine synthetase/decarboxylase</fullName>
        <shortName evidence="3">PPCS-PPCDC</shortName>
    </alternativeName>
    <domain>
        <recommendedName>
            <fullName evidence="3">Phosphopantothenoylcysteine decarboxylase</fullName>
            <shortName evidence="3">PPC decarboxylase</shortName>
            <shortName evidence="3">PPC-DC</shortName>
            <ecNumber evidence="3">4.1.1.36</ecNumber>
        </recommendedName>
        <alternativeName>
            <fullName evidence="3">CoaC</fullName>
        </alternativeName>
    </domain>
    <domain>
        <recommendedName>
            <fullName evidence="3">Phosphopantothenate--cysteine ligase</fullName>
            <ecNumber evidence="3">6.3.2.5</ecNumber>
        </recommendedName>
        <alternativeName>
            <fullName evidence="3">CoaB</fullName>
        </alternativeName>
        <alternativeName>
            <fullName evidence="3">Phosphopantothenoylcysteine synthetase</fullName>
            <shortName evidence="3">PPC synthetase</shortName>
            <shortName evidence="3">PPC-S</shortName>
        </alternativeName>
    </domain>
</protein>
<dbReference type="EC" id="4.1.1.36" evidence="3"/>
<dbReference type="HAMAP" id="MF_02225">
    <property type="entry name" value="CoaBC"/>
    <property type="match status" value="1"/>
</dbReference>
<keyword evidence="3" id="KW-0511">Multifunctional enzyme</keyword>
<feature type="binding site" evidence="3">
    <location>
        <position position="344"/>
    </location>
    <ligand>
        <name>CTP</name>
        <dbReference type="ChEBI" id="CHEBI:37563"/>
    </ligand>
</feature>
<feature type="binding site" evidence="3">
    <location>
        <position position="348"/>
    </location>
    <ligand>
        <name>CTP</name>
        <dbReference type="ChEBI" id="CHEBI:37563"/>
    </ligand>
</feature>
<dbReference type="Proteomes" id="UP000070250">
    <property type="component" value="Chromosome"/>
</dbReference>
<keyword evidence="3 4" id="KW-0436">Ligase</keyword>
<comment type="pathway">
    <text evidence="3 4">Cofactor biosynthesis; coenzyme A biosynthesis; CoA from (R)-pantothenate: step 3/5.</text>
</comment>
<dbReference type="STRING" id="465721.ACG33_13855"/>
<evidence type="ECO:0000259" key="5">
    <source>
        <dbReference type="Pfam" id="PF02441"/>
    </source>
</evidence>
<dbReference type="PANTHER" id="PTHR14359">
    <property type="entry name" value="HOMO-OLIGOMERIC FLAVIN CONTAINING CYS DECARBOXYLASE FAMILY"/>
    <property type="match status" value="1"/>
</dbReference>
<keyword evidence="8" id="KW-1185">Reference proteome</keyword>
<keyword evidence="2 3" id="KW-0456">Lyase</keyword>
<keyword evidence="3" id="KW-0479">Metal-binding</keyword>
<feature type="region of interest" description="Phosphopantothenoylcysteine decarboxylase" evidence="3">
    <location>
        <begin position="1"/>
        <end position="191"/>
    </location>
</feature>
<comment type="cofactor">
    <cofactor evidence="3">
        <name>FMN</name>
        <dbReference type="ChEBI" id="CHEBI:58210"/>
    </cofactor>
    <text evidence="3">Binds 1 FMN per subunit.</text>
</comment>
<feature type="binding site" evidence="3">
    <location>
        <begin position="312"/>
        <end position="315"/>
    </location>
    <ligand>
        <name>CTP</name>
        <dbReference type="ChEBI" id="CHEBI:37563"/>
    </ligand>
</feature>
<dbReference type="UniPathway" id="UPA00241">
    <property type="reaction ID" value="UER00353"/>
</dbReference>
<dbReference type="GO" id="GO:0004633">
    <property type="term" value="F:phosphopantothenoylcysteine decarboxylase activity"/>
    <property type="evidence" value="ECO:0007669"/>
    <property type="project" value="UniProtKB-UniRule"/>
</dbReference>
<dbReference type="PATRIC" id="fig|465721.4.peg.2965"/>
<dbReference type="OrthoDB" id="9802554at2"/>
<accession>A0A127FCN4</accession>
<dbReference type="RefSeq" id="WP_066922047.1">
    <property type="nucleotide sequence ID" value="NZ_CP011971.1"/>
</dbReference>
<comment type="catalytic activity">
    <reaction evidence="3 4">
        <text>(R)-4'-phosphopantothenate + L-cysteine + CTP = N-[(R)-4-phosphopantothenoyl]-L-cysteine + CMP + diphosphate + H(+)</text>
        <dbReference type="Rhea" id="RHEA:19397"/>
        <dbReference type="ChEBI" id="CHEBI:10986"/>
        <dbReference type="ChEBI" id="CHEBI:15378"/>
        <dbReference type="ChEBI" id="CHEBI:33019"/>
        <dbReference type="ChEBI" id="CHEBI:35235"/>
        <dbReference type="ChEBI" id="CHEBI:37563"/>
        <dbReference type="ChEBI" id="CHEBI:59458"/>
        <dbReference type="ChEBI" id="CHEBI:60377"/>
        <dbReference type="EC" id="6.3.2.5"/>
    </reaction>
</comment>
<dbReference type="AlphaFoldDB" id="A0A127FCN4"/>
<evidence type="ECO:0000256" key="1">
    <source>
        <dbReference type="ARBA" id="ARBA00022793"/>
    </source>
</evidence>
<dbReference type="Pfam" id="PF04127">
    <property type="entry name" value="DFP"/>
    <property type="match status" value="1"/>
</dbReference>
<dbReference type="GO" id="GO:0015937">
    <property type="term" value="P:coenzyme A biosynthetic process"/>
    <property type="evidence" value="ECO:0007669"/>
    <property type="project" value="UniProtKB-UniRule"/>
</dbReference>
<dbReference type="EMBL" id="CP011971">
    <property type="protein sequence ID" value="AMN48162.1"/>
    <property type="molecule type" value="Genomic_DNA"/>
</dbReference>
<reference evidence="7 8" key="1">
    <citation type="submission" date="2015-06" db="EMBL/GenBank/DDBJ databases">
        <title>A Comprehensive Approach to Explore the Metabolic and Phylogenetic Diversity of Bacterial Steroid Degradation in the Environment: Testosterone as an Example.</title>
        <authorList>
            <person name="Yang F.-C."/>
            <person name="Chen Y.-L."/>
            <person name="Yu C.-P."/>
            <person name="Tang S.-L."/>
            <person name="Wang P.-H."/>
            <person name="Ismail W."/>
            <person name="Wang C.-H."/>
            <person name="Yang C.-Y."/>
            <person name="Chiang Y.-R."/>
        </authorList>
    </citation>
    <scope>NUCLEOTIDE SEQUENCE [LARGE SCALE GENOMIC DNA]</scope>
    <source>
        <strain evidence="7 8">DSM 18526</strain>
    </source>
</reference>